<feature type="region of interest" description="Disordered" evidence="1">
    <location>
        <begin position="554"/>
        <end position="648"/>
    </location>
</feature>
<dbReference type="Proteomes" id="UP000218209">
    <property type="component" value="Unassembled WGS sequence"/>
</dbReference>
<feature type="region of interest" description="Disordered" evidence="1">
    <location>
        <begin position="119"/>
        <end position="144"/>
    </location>
</feature>
<keyword evidence="3" id="KW-1185">Reference proteome</keyword>
<feature type="region of interest" description="Disordered" evidence="1">
    <location>
        <begin position="350"/>
        <end position="385"/>
    </location>
</feature>
<name>A0A1X6NL44_PORUM</name>
<evidence type="ECO:0000313" key="3">
    <source>
        <dbReference type="Proteomes" id="UP000218209"/>
    </source>
</evidence>
<organism evidence="2 3">
    <name type="scientific">Porphyra umbilicalis</name>
    <name type="common">Purple laver</name>
    <name type="synonym">Red alga</name>
    <dbReference type="NCBI Taxonomy" id="2786"/>
    <lineage>
        <taxon>Eukaryota</taxon>
        <taxon>Rhodophyta</taxon>
        <taxon>Bangiophyceae</taxon>
        <taxon>Bangiales</taxon>
        <taxon>Bangiaceae</taxon>
        <taxon>Porphyra</taxon>
    </lineage>
</organism>
<evidence type="ECO:0000256" key="1">
    <source>
        <dbReference type="SAM" id="MobiDB-lite"/>
    </source>
</evidence>
<evidence type="ECO:0000313" key="2">
    <source>
        <dbReference type="EMBL" id="OSX69325.1"/>
    </source>
</evidence>
<accession>A0A1X6NL44</accession>
<feature type="compositionally biased region" description="Low complexity" evidence="1">
    <location>
        <begin position="616"/>
        <end position="636"/>
    </location>
</feature>
<feature type="compositionally biased region" description="Low complexity" evidence="1">
    <location>
        <begin position="594"/>
        <end position="607"/>
    </location>
</feature>
<feature type="compositionally biased region" description="Low complexity" evidence="1">
    <location>
        <begin position="462"/>
        <end position="484"/>
    </location>
</feature>
<proteinExistence type="predicted"/>
<feature type="compositionally biased region" description="Low complexity" evidence="1">
    <location>
        <begin position="694"/>
        <end position="714"/>
    </location>
</feature>
<feature type="region of interest" description="Disordered" evidence="1">
    <location>
        <begin position="455"/>
        <end position="484"/>
    </location>
</feature>
<feature type="region of interest" description="Disordered" evidence="1">
    <location>
        <begin position="163"/>
        <end position="208"/>
    </location>
</feature>
<protein>
    <submittedName>
        <fullName evidence="2">Uncharacterized protein</fullName>
    </submittedName>
</protein>
<gene>
    <name evidence="2" type="ORF">BU14_1619s0001</name>
</gene>
<feature type="region of interest" description="Disordered" evidence="1">
    <location>
        <begin position="1"/>
        <end position="73"/>
    </location>
</feature>
<feature type="compositionally biased region" description="Polar residues" evidence="1">
    <location>
        <begin position="174"/>
        <end position="184"/>
    </location>
</feature>
<feature type="compositionally biased region" description="Basic residues" evidence="1">
    <location>
        <begin position="163"/>
        <end position="172"/>
    </location>
</feature>
<feature type="region of interest" description="Disordered" evidence="1">
    <location>
        <begin position="692"/>
        <end position="714"/>
    </location>
</feature>
<dbReference type="EMBL" id="KV919616">
    <property type="protein sequence ID" value="OSX69325.1"/>
    <property type="molecule type" value="Genomic_DNA"/>
</dbReference>
<feature type="compositionally biased region" description="Pro residues" evidence="1">
    <location>
        <begin position="572"/>
        <end position="593"/>
    </location>
</feature>
<dbReference type="AlphaFoldDB" id="A0A1X6NL44"/>
<feature type="compositionally biased region" description="Low complexity" evidence="1">
    <location>
        <begin position="51"/>
        <end position="60"/>
    </location>
</feature>
<sequence>MTQRSVSGASGGPKSTRMTFAPPSAGGRPRPTVAASAGRRPRAPPSEWRARGGWRAATTASPVAATGAAGGKASRTLSTAAVAVDASSAVAAARGFGPSPAPPVAAHLSAGACDGWGVTPSPSGSLPPGRCERPPRQSLPTRADVGAAPTVCGHCRCSAAFRRSRPRGHRAQPHPTSTCTTTPLSMGGGPPSHAAQEAVEGRSGAPRRERRPLVEFTVTTVSGLLRRAGRLASGQLQAAIPSSAPGWHLCASVLPPRAYVLPPVQRTRNNAPSPSAVLACCLPFPAVDLIKARSVHSGSPGAADGSGSYVPVVPSLGSFVSSAVSSAADGAASTPAAAVASEPLAAPSVPAAATGGLPRPHGPADGTHCGAHTRAHARPPPVRGGCVAPAAPPPGPPAIGAVDGAGVCDGTGARVGVGVAAARAAAAAADTSRFMLAHAATRLAATRRFSVVAMGRPPRAPQGPRASPSRASARADAASPPKAAAFISSHAATSGAGADTGLGVADAAGGGGGAADAAAHGRPWATGDAAAGTDAAVAAAVRVTVANSRRPRLEATIVGGERRDRRGGAPFDAPPPRRARPRPPGPWRAPRPPSSGGAAAHGASRRGPWGGHRRQTAAATRPCARAAPARAGRSPPAATPLPPNEAAGGVGRTAGGTFFRLQHGSNRASARADWPAASVARPPHGRSGAWFARPTNPGSPAGAAAPPHARATPPRWRLQCKTLVGRRGSSAPPGGWPKLPAAPRVVPTAAPTVSVGGAPRPHALVATATACVGVAPPPAVVETGAAASGGSRAPLSPLRYPSWWAGLAAPFFSHHPLPTLFLRAFVLTTCSF</sequence>
<reference evidence="2 3" key="1">
    <citation type="submission" date="2017-03" db="EMBL/GenBank/DDBJ databases">
        <title>WGS assembly of Porphyra umbilicalis.</title>
        <authorList>
            <person name="Brawley S.H."/>
            <person name="Blouin N.A."/>
            <person name="Ficko-Blean E."/>
            <person name="Wheeler G.L."/>
            <person name="Lohr M."/>
            <person name="Goodson H.V."/>
            <person name="Jenkins J.W."/>
            <person name="Blaby-Haas C.E."/>
            <person name="Helliwell K.E."/>
            <person name="Chan C."/>
            <person name="Marriage T."/>
            <person name="Bhattacharya D."/>
            <person name="Klein A.S."/>
            <person name="Badis Y."/>
            <person name="Brodie J."/>
            <person name="Cao Y."/>
            <person name="Collen J."/>
            <person name="Dittami S.M."/>
            <person name="Gachon C.M."/>
            <person name="Green B.R."/>
            <person name="Karpowicz S."/>
            <person name="Kim J.W."/>
            <person name="Kudahl U."/>
            <person name="Lin S."/>
            <person name="Michel G."/>
            <person name="Mittag M."/>
            <person name="Olson B.J."/>
            <person name="Pangilinan J."/>
            <person name="Peng Y."/>
            <person name="Qiu H."/>
            <person name="Shu S."/>
            <person name="Singer J.T."/>
            <person name="Smith A.G."/>
            <person name="Sprecher B.N."/>
            <person name="Wagner V."/>
            <person name="Wang W."/>
            <person name="Wang Z.-Y."/>
            <person name="Yan J."/>
            <person name="Yarish C."/>
            <person name="Zoeuner-Riek S."/>
            <person name="Zhuang Y."/>
            <person name="Zou Y."/>
            <person name="Lindquist E.A."/>
            <person name="Grimwood J."/>
            <person name="Barry K."/>
            <person name="Rokhsar D.S."/>
            <person name="Schmutz J."/>
            <person name="Stiller J.W."/>
            <person name="Grossman A.R."/>
            <person name="Prochnik S.E."/>
        </authorList>
    </citation>
    <scope>NUCLEOTIDE SEQUENCE [LARGE SCALE GENOMIC DNA]</scope>
    <source>
        <strain evidence="2">4086291</strain>
    </source>
</reference>